<feature type="compositionally biased region" description="Basic and acidic residues" evidence="7">
    <location>
        <begin position="591"/>
        <end position="601"/>
    </location>
</feature>
<dbReference type="CDD" id="cd14133">
    <property type="entry name" value="PKc_DYRK_like"/>
    <property type="match status" value="1"/>
</dbReference>
<evidence type="ECO:0000256" key="4">
    <source>
        <dbReference type="ARBA" id="ARBA00022777"/>
    </source>
</evidence>
<evidence type="ECO:0000256" key="2">
    <source>
        <dbReference type="ARBA" id="ARBA00022679"/>
    </source>
</evidence>
<feature type="domain" description="Protein kinase" evidence="8">
    <location>
        <begin position="1017"/>
        <end position="1351"/>
    </location>
</feature>
<feature type="region of interest" description="Disordered" evidence="7">
    <location>
        <begin position="398"/>
        <end position="469"/>
    </location>
</feature>
<feature type="compositionally biased region" description="Polar residues" evidence="7">
    <location>
        <begin position="508"/>
        <end position="517"/>
    </location>
</feature>
<dbReference type="InterPro" id="IPR008271">
    <property type="entry name" value="Ser/Thr_kinase_AS"/>
</dbReference>
<reference evidence="9 10" key="1">
    <citation type="submission" date="2024-10" db="EMBL/GenBank/DDBJ databases">
        <title>Updated reference genomes for cyclostephanoid diatoms.</title>
        <authorList>
            <person name="Roberts W.R."/>
            <person name="Alverson A.J."/>
        </authorList>
    </citation>
    <scope>NUCLEOTIDE SEQUENCE [LARGE SCALE GENOMIC DNA]</scope>
    <source>
        <strain evidence="9 10">AJA232-27</strain>
    </source>
</reference>
<gene>
    <name evidence="9" type="ORF">ACHAWU_002534</name>
</gene>
<dbReference type="GO" id="GO:0005524">
    <property type="term" value="F:ATP binding"/>
    <property type="evidence" value="ECO:0007669"/>
    <property type="project" value="UniProtKB-KW"/>
</dbReference>
<feature type="compositionally biased region" description="Polar residues" evidence="7">
    <location>
        <begin position="101"/>
        <end position="134"/>
    </location>
</feature>
<evidence type="ECO:0000256" key="1">
    <source>
        <dbReference type="ARBA" id="ARBA00022527"/>
    </source>
</evidence>
<feature type="compositionally biased region" description="Acidic residues" evidence="7">
    <location>
        <begin position="10"/>
        <end position="19"/>
    </location>
</feature>
<dbReference type="InterPro" id="IPR000719">
    <property type="entry name" value="Prot_kinase_dom"/>
</dbReference>
<dbReference type="Gene3D" id="1.10.510.10">
    <property type="entry name" value="Transferase(Phosphotransferase) domain 1"/>
    <property type="match status" value="1"/>
</dbReference>
<feature type="region of interest" description="Disordered" evidence="7">
    <location>
        <begin position="809"/>
        <end position="828"/>
    </location>
</feature>
<dbReference type="Gene3D" id="3.30.200.20">
    <property type="entry name" value="Phosphorylase Kinase, domain 1"/>
    <property type="match status" value="1"/>
</dbReference>
<evidence type="ECO:0000259" key="8">
    <source>
        <dbReference type="PROSITE" id="PS50011"/>
    </source>
</evidence>
<feature type="compositionally biased region" description="Polar residues" evidence="7">
    <location>
        <begin position="308"/>
        <end position="326"/>
    </location>
</feature>
<feature type="coiled-coil region" evidence="6">
    <location>
        <begin position="911"/>
        <end position="945"/>
    </location>
</feature>
<feature type="compositionally biased region" description="Basic and acidic residues" evidence="7">
    <location>
        <begin position="564"/>
        <end position="573"/>
    </location>
</feature>
<dbReference type="InterPro" id="IPR050494">
    <property type="entry name" value="Ser_Thr_dual-spec_kinase"/>
</dbReference>
<keyword evidence="10" id="KW-1185">Reference proteome</keyword>
<feature type="compositionally biased region" description="Acidic residues" evidence="7">
    <location>
        <begin position="794"/>
        <end position="803"/>
    </location>
</feature>
<proteinExistence type="predicted"/>
<evidence type="ECO:0000313" key="9">
    <source>
        <dbReference type="EMBL" id="KAL3756631.1"/>
    </source>
</evidence>
<evidence type="ECO:0000256" key="6">
    <source>
        <dbReference type="SAM" id="Coils"/>
    </source>
</evidence>
<dbReference type="SMART" id="SM00220">
    <property type="entry name" value="S_TKc"/>
    <property type="match status" value="1"/>
</dbReference>
<organism evidence="9 10">
    <name type="scientific">Discostella pseudostelligera</name>
    <dbReference type="NCBI Taxonomy" id="259834"/>
    <lineage>
        <taxon>Eukaryota</taxon>
        <taxon>Sar</taxon>
        <taxon>Stramenopiles</taxon>
        <taxon>Ochrophyta</taxon>
        <taxon>Bacillariophyta</taxon>
        <taxon>Coscinodiscophyceae</taxon>
        <taxon>Thalassiosirophycidae</taxon>
        <taxon>Stephanodiscales</taxon>
        <taxon>Stephanodiscaceae</taxon>
        <taxon>Discostella</taxon>
    </lineage>
</organism>
<keyword evidence="2" id="KW-0808">Transferase</keyword>
<feature type="compositionally biased region" description="Low complexity" evidence="7">
    <location>
        <begin position="35"/>
        <end position="62"/>
    </location>
</feature>
<feature type="region of interest" description="Disordered" evidence="7">
    <location>
        <begin position="1"/>
        <end position="184"/>
    </location>
</feature>
<keyword evidence="1" id="KW-0723">Serine/threonine-protein kinase</keyword>
<feature type="region of interest" description="Disordered" evidence="7">
    <location>
        <begin position="482"/>
        <end position="520"/>
    </location>
</feature>
<feature type="region of interest" description="Disordered" evidence="7">
    <location>
        <begin position="269"/>
        <end position="357"/>
    </location>
</feature>
<keyword evidence="3" id="KW-0547">Nucleotide-binding</keyword>
<feature type="compositionally biased region" description="Low complexity" evidence="7">
    <location>
        <begin position="420"/>
        <end position="435"/>
    </location>
</feature>
<protein>
    <recommendedName>
        <fullName evidence="8">Protein kinase domain-containing protein</fullName>
    </recommendedName>
</protein>
<comment type="caution">
    <text evidence="9">The sequence shown here is derived from an EMBL/GenBank/DDBJ whole genome shotgun (WGS) entry which is preliminary data.</text>
</comment>
<sequence length="1366" mass="151600">MMERKFSAESQDESVDSLLDDGPPTKPEHKRSSVRSDGSNNSSSSTSSSSSLSPTKNRSGLAGDSGGSSGIPTKFQFYKSITRSPGGSGVDPPEKELPTTRFLQMQRELQLQSGSHHTKSSHQTLMRDGSSSSYHIPLNSGRKGGDKSSMTFPDSKDAWNDDNSDDYPNGPMDPIESDEDLSPMVAKKDHPLAAAIVSSLAAAAHSAASPRPTPSMMSTQQYHAMYRSPVAPGSSRKTNNSQYQNSIQYPRSAQSLPHNVLPPQQLMHYLHSGGGGGSSDGAGRGFGLQRGQHPYSGAAVADGVMSPPFQSNGGPNQKSTSSTMPHSFTRRSSHGYQFQQQQQGGPSFTRRSSDYSSHHQLYSDGIDLLKKTASEAQEREEVDTLNRGINYLQKMETAMEEGDDRTQNQQQYFIPPPPLQQHRPQQQQHQQQTQHHSPRKGAPPSPASLARMHPPPPKGSKTQKARSASLGVHDMLSINESSASVWQEQQQQQGGRTHRPPPPPKPMSMSNPCTPVTYNRPRLGITAADAMNYVLNASVQPPFRRAHDDSEVPTYGRSGGQFDEISKDQSSKDMDKMELFLTNLLRGDHGEVRAKDNDDTAGHANKRSSGSTQKKCGLPRNNAADDGVSTNSPDEEDDDFERNTSLSKYAEDKHGLPSYDRSPAMSGKSLDPPEDDDETNHGDADFELHLKHNSSIHLPTAQYEEFSVEVDSVDRDMLPHLASHDEDINGNISSANKTNALGPRSQQPGGTTGIVLEDRFSARINRDYAGPTKIATERLQREPSLSDSSQNSSDVDDDPQSVLDDVDGELRQKSNNHSSSEGLSREENDGEAIMMKLCTHLFPDGMDVKQNSSLASLITLDSIKLEWDDEDPDEPGYVVHRLTKSQLMGIENAFDRIVAPLLKHRLEGSTDNNFEHDLEEAEVVLDKEERQLKLEAEKKKNATELGKESELESLTLQVKDMLRESVPGFPGIYHPGKGQTGDMECFYLPIITSSQKTGFEPTKDIVLKPGTVFAKNYLVQGELGSAAFSTAYRCLDLCSEVDEDGFQDEVCLKVIKNTKDYFDQSLDEIKILQLLKDTGRVKENNIVEMKSYFYHREHLVIVTELLRQNLYEFGKSIVESEGPLYFTRMRLSHIIRQCLIALKFVHELGLMHCDIKPENILLCSYSRALVKIIDFGSSSFTTDRQSSYIQSRSYRAPEVILGLPYDGKIDLWSLGCVVAEMYTNEVTFQNDSEVSMLSRIEAICGPFPRHMIANGRNCHRIFTDCGLIYEKISPEDDGSEDETDKSLFDVYQPKMTTISARLGFDEDLLEQTHLSDDDKQRASFADFVRSLLTIDPDKRPTAAEALDHPWIRSSLDLTEEDIRYQG</sequence>
<evidence type="ECO:0000256" key="7">
    <source>
        <dbReference type="SAM" id="MobiDB-lite"/>
    </source>
</evidence>
<feature type="compositionally biased region" description="Low complexity" evidence="7">
    <location>
        <begin position="783"/>
        <end position="793"/>
    </location>
</feature>
<dbReference type="InterPro" id="IPR011009">
    <property type="entry name" value="Kinase-like_dom_sf"/>
</dbReference>
<feature type="compositionally biased region" description="Polar residues" evidence="7">
    <location>
        <begin position="730"/>
        <end position="749"/>
    </location>
</feature>
<feature type="compositionally biased region" description="Polar residues" evidence="7">
    <location>
        <begin position="813"/>
        <end position="822"/>
    </location>
</feature>
<dbReference type="PANTHER" id="PTHR24058:SF124">
    <property type="entry name" value="PROTEIN KINASE SUPERFAMILY PROTEIN"/>
    <property type="match status" value="1"/>
</dbReference>
<feature type="region of interest" description="Disordered" evidence="7">
    <location>
        <begin position="767"/>
        <end position="803"/>
    </location>
</feature>
<evidence type="ECO:0000313" key="10">
    <source>
        <dbReference type="Proteomes" id="UP001530293"/>
    </source>
</evidence>
<keyword evidence="5" id="KW-0067">ATP-binding</keyword>
<dbReference type="Proteomes" id="UP001530293">
    <property type="component" value="Unassembled WGS sequence"/>
</dbReference>
<feature type="compositionally biased region" description="Gly residues" evidence="7">
    <location>
        <begin position="272"/>
        <end position="288"/>
    </location>
</feature>
<dbReference type="PANTHER" id="PTHR24058">
    <property type="entry name" value="DUAL SPECIFICITY PROTEIN KINASE"/>
    <property type="match status" value="1"/>
</dbReference>
<evidence type="ECO:0000256" key="5">
    <source>
        <dbReference type="ARBA" id="ARBA00022840"/>
    </source>
</evidence>
<keyword evidence="6" id="KW-0175">Coiled coil</keyword>
<dbReference type="EMBL" id="JALLBG020000299">
    <property type="protein sequence ID" value="KAL3756631.1"/>
    <property type="molecule type" value="Genomic_DNA"/>
</dbReference>
<name>A0ABD3LY35_9STRA</name>
<accession>A0ABD3LY35</accession>
<dbReference type="PROSITE" id="PS00108">
    <property type="entry name" value="PROTEIN_KINASE_ST"/>
    <property type="match status" value="1"/>
</dbReference>
<feature type="region of interest" description="Disordered" evidence="7">
    <location>
        <begin position="591"/>
        <end position="683"/>
    </location>
</feature>
<feature type="region of interest" description="Disordered" evidence="7">
    <location>
        <begin position="544"/>
        <end position="573"/>
    </location>
</feature>
<dbReference type="Pfam" id="PF00069">
    <property type="entry name" value="Pkinase"/>
    <property type="match status" value="1"/>
</dbReference>
<feature type="region of interest" description="Disordered" evidence="7">
    <location>
        <begin position="723"/>
        <end position="752"/>
    </location>
</feature>
<evidence type="ECO:0000256" key="3">
    <source>
        <dbReference type="ARBA" id="ARBA00022741"/>
    </source>
</evidence>
<dbReference type="SUPFAM" id="SSF56112">
    <property type="entry name" value="Protein kinase-like (PK-like)"/>
    <property type="match status" value="1"/>
</dbReference>
<dbReference type="PROSITE" id="PS50011">
    <property type="entry name" value="PROTEIN_KINASE_DOM"/>
    <property type="match status" value="1"/>
</dbReference>
<keyword evidence="4" id="KW-0418">Kinase</keyword>
<dbReference type="GO" id="GO:0004674">
    <property type="term" value="F:protein serine/threonine kinase activity"/>
    <property type="evidence" value="ECO:0007669"/>
    <property type="project" value="UniProtKB-KW"/>
</dbReference>